<dbReference type="SUPFAM" id="SSF56219">
    <property type="entry name" value="DNase I-like"/>
    <property type="match status" value="1"/>
</dbReference>
<dbReference type="InterPro" id="IPR036691">
    <property type="entry name" value="Endo/exonu/phosph_ase_sf"/>
</dbReference>
<dbReference type="RefSeq" id="XP_015081003.1">
    <property type="nucleotide sequence ID" value="XM_015225517.1"/>
</dbReference>
<accession>A0ABM1H6G1</accession>
<dbReference type="Gene3D" id="3.60.10.10">
    <property type="entry name" value="Endonuclease/exonuclease/phosphatase"/>
    <property type="match status" value="1"/>
</dbReference>
<organism evidence="1 2">
    <name type="scientific">Solanum pennellii</name>
    <name type="common">Tomato</name>
    <name type="synonym">Lycopersicon pennellii</name>
    <dbReference type="NCBI Taxonomy" id="28526"/>
    <lineage>
        <taxon>Eukaryota</taxon>
        <taxon>Viridiplantae</taxon>
        <taxon>Streptophyta</taxon>
        <taxon>Embryophyta</taxon>
        <taxon>Tracheophyta</taxon>
        <taxon>Spermatophyta</taxon>
        <taxon>Magnoliopsida</taxon>
        <taxon>eudicotyledons</taxon>
        <taxon>Gunneridae</taxon>
        <taxon>Pentapetalae</taxon>
        <taxon>asterids</taxon>
        <taxon>lamiids</taxon>
        <taxon>Solanales</taxon>
        <taxon>Solanaceae</taxon>
        <taxon>Solanoideae</taxon>
        <taxon>Solaneae</taxon>
        <taxon>Solanum</taxon>
        <taxon>Solanum subgen. Lycopersicon</taxon>
    </lineage>
</organism>
<dbReference type="Proteomes" id="UP000694930">
    <property type="component" value="Chromosome 1"/>
</dbReference>
<reference evidence="1" key="1">
    <citation type="journal article" date="2014" name="Nat. Genet.">
        <title>The genome of the stress-tolerant wild tomato species Solanum pennellii.</title>
        <authorList>
            <person name="Bolger A."/>
            <person name="Scossa F."/>
            <person name="Bolger M.E."/>
            <person name="Lanz C."/>
            <person name="Maumus F."/>
            <person name="Tohge T."/>
            <person name="Quesneville H."/>
            <person name="Alseekh S."/>
            <person name="Sorensen I."/>
            <person name="Lichtenstein G."/>
            <person name="Fich E.A."/>
            <person name="Conte M."/>
            <person name="Keller H."/>
            <person name="Schneeberger K."/>
            <person name="Schwacke R."/>
            <person name="Ofner I."/>
            <person name="Vrebalov J."/>
            <person name="Xu Y."/>
            <person name="Osorio S."/>
            <person name="Aflitos S.A."/>
            <person name="Schijlen E."/>
            <person name="Jimenez-Gomez J.M."/>
            <person name="Ryngajllo M."/>
            <person name="Kimura S."/>
            <person name="Kumar R."/>
            <person name="Koenig D."/>
            <person name="Headland L.R."/>
            <person name="Maloof J.N."/>
            <person name="Sinha N."/>
            <person name="van Ham R.C."/>
            <person name="Lankhorst R.K."/>
            <person name="Mao L."/>
            <person name="Vogel A."/>
            <person name="Arsova B."/>
            <person name="Panstruga R."/>
            <person name="Fei Z."/>
            <person name="Rose J.K."/>
            <person name="Zamir D."/>
            <person name="Carrari F."/>
            <person name="Giovannoni J.J."/>
            <person name="Weigel D."/>
            <person name="Usadel B."/>
            <person name="Fernie A.R."/>
        </authorList>
    </citation>
    <scope>NUCLEOTIDE SEQUENCE [LARGE SCALE GENOMIC DNA]</scope>
    <source>
        <strain evidence="1">cv. LA0716</strain>
    </source>
</reference>
<keyword evidence="1" id="KW-1185">Reference proteome</keyword>
<dbReference type="GeneID" id="107024526"/>
<evidence type="ECO:0000313" key="2">
    <source>
        <dbReference type="RefSeq" id="XP_015081003.1"/>
    </source>
</evidence>
<dbReference type="PANTHER" id="PTHR33710:SF65">
    <property type="entry name" value="ENDONUCLEASE_EXONUCLEASE_PHOSPHATASE"/>
    <property type="match status" value="1"/>
</dbReference>
<name>A0ABM1H6G1_SOLPN</name>
<reference evidence="2" key="2">
    <citation type="submission" date="2025-08" db="UniProtKB">
        <authorList>
            <consortium name="RefSeq"/>
        </authorList>
    </citation>
    <scope>IDENTIFICATION</scope>
</reference>
<evidence type="ECO:0000313" key="1">
    <source>
        <dbReference type="Proteomes" id="UP000694930"/>
    </source>
</evidence>
<gene>
    <name evidence="2" type="primary">LOC107024526</name>
</gene>
<protein>
    <submittedName>
        <fullName evidence="2">Uncharacterized protein LOC107024526</fullName>
    </submittedName>
</protein>
<sequence length="249" mass="29040">MVSSTQDFVICMGDFNAVLTGEDRIYGKPVHEMEIKNFNDFMVDAGMTELKAIERGYTWSNGCICSKIDHAVVNAEWMLNMRRREIIIMQPGTSDHSPLSLELDSTENVNHRAFKFFYCIANHHEFLHRVKKAWGGRQNRDLKKEKMRDPAEVCHNRQQEKDLQAQLEKWSMIEESVMQQKSKIQWLRLGDANTAYFYAHMKNRMVQNTIKSLMTSDGTIVQTQEEIEREVSTFYRNLLGKVAQELPIL</sequence>
<proteinExistence type="predicted"/>
<dbReference type="PANTHER" id="PTHR33710">
    <property type="entry name" value="BNAC02G09200D PROTEIN"/>
    <property type="match status" value="1"/>
</dbReference>